<keyword evidence="4 8" id="KW-0812">Transmembrane</keyword>
<keyword evidence="7 8" id="KW-0472">Membrane</keyword>
<protein>
    <submittedName>
        <fullName evidence="10">Glycosyltransferase</fullName>
    </submittedName>
</protein>
<evidence type="ECO:0000259" key="9">
    <source>
        <dbReference type="Pfam" id="PF00535"/>
    </source>
</evidence>
<keyword evidence="5" id="KW-0448">Lipopolysaccharide biosynthesis</keyword>
<feature type="transmembrane region" description="Helical" evidence="8">
    <location>
        <begin position="246"/>
        <end position="268"/>
    </location>
</feature>
<keyword evidence="6 8" id="KW-1133">Transmembrane helix</keyword>
<organism evidence="10 11">
    <name type="scientific">Candidatus Viridilinea halotolerans</name>
    <dbReference type="NCBI Taxonomy" id="2491704"/>
    <lineage>
        <taxon>Bacteria</taxon>
        <taxon>Bacillati</taxon>
        <taxon>Chloroflexota</taxon>
        <taxon>Chloroflexia</taxon>
        <taxon>Chloroflexales</taxon>
        <taxon>Chloroflexineae</taxon>
        <taxon>Oscillochloridaceae</taxon>
        <taxon>Candidatus Viridilinea</taxon>
    </lineage>
</organism>
<dbReference type="GO" id="GO:0009103">
    <property type="term" value="P:lipopolysaccharide biosynthetic process"/>
    <property type="evidence" value="ECO:0007669"/>
    <property type="project" value="UniProtKB-KW"/>
</dbReference>
<dbReference type="Proteomes" id="UP000280307">
    <property type="component" value="Unassembled WGS sequence"/>
</dbReference>
<evidence type="ECO:0000313" key="11">
    <source>
        <dbReference type="Proteomes" id="UP000280307"/>
    </source>
</evidence>
<gene>
    <name evidence="10" type="ORF">EI684_02510</name>
</gene>
<dbReference type="CDD" id="cd04187">
    <property type="entry name" value="DPM1_like_bac"/>
    <property type="match status" value="1"/>
</dbReference>
<evidence type="ECO:0000256" key="6">
    <source>
        <dbReference type="ARBA" id="ARBA00022989"/>
    </source>
</evidence>
<evidence type="ECO:0000256" key="8">
    <source>
        <dbReference type="SAM" id="Phobius"/>
    </source>
</evidence>
<dbReference type="EMBL" id="RSAS01000106">
    <property type="protein sequence ID" value="RRR76661.1"/>
    <property type="molecule type" value="Genomic_DNA"/>
</dbReference>
<evidence type="ECO:0000256" key="2">
    <source>
        <dbReference type="ARBA" id="ARBA00022676"/>
    </source>
</evidence>
<dbReference type="InterPro" id="IPR050256">
    <property type="entry name" value="Glycosyltransferase_2"/>
</dbReference>
<evidence type="ECO:0000256" key="3">
    <source>
        <dbReference type="ARBA" id="ARBA00022679"/>
    </source>
</evidence>
<evidence type="ECO:0000313" key="10">
    <source>
        <dbReference type="EMBL" id="RRR76661.1"/>
    </source>
</evidence>
<evidence type="ECO:0000256" key="4">
    <source>
        <dbReference type="ARBA" id="ARBA00022692"/>
    </source>
</evidence>
<reference evidence="10 11" key="1">
    <citation type="submission" date="2018-12" db="EMBL/GenBank/DDBJ databases">
        <title>Genome Sequence of Candidatus Viridilinea halotolerans isolated from saline sulfide-rich spring.</title>
        <authorList>
            <person name="Grouzdev D.S."/>
            <person name="Burganskaya E.I."/>
            <person name="Krutkina M.S."/>
            <person name="Sukhacheva M.V."/>
            <person name="Gorlenko V.M."/>
        </authorList>
    </citation>
    <scope>NUCLEOTIDE SEQUENCE [LARGE SCALE GENOMIC DNA]</scope>
    <source>
        <strain evidence="10">Chok-6</strain>
    </source>
</reference>
<dbReference type="AlphaFoldDB" id="A0A426U8S5"/>
<comment type="caution">
    <text evidence="10">The sequence shown here is derived from an EMBL/GenBank/DDBJ whole genome shotgun (WGS) entry which is preliminary data.</text>
</comment>
<dbReference type="InterPro" id="IPR001173">
    <property type="entry name" value="Glyco_trans_2-like"/>
</dbReference>
<feature type="domain" description="Glycosyltransferase 2-like" evidence="9">
    <location>
        <begin position="17"/>
        <end position="179"/>
    </location>
</feature>
<accession>A0A426U8S5</accession>
<proteinExistence type="predicted"/>
<name>A0A426U8S5_9CHLR</name>
<dbReference type="PANTHER" id="PTHR48090">
    <property type="entry name" value="UNDECAPRENYL-PHOSPHATE 4-DEOXY-4-FORMAMIDO-L-ARABINOSE TRANSFERASE-RELATED"/>
    <property type="match status" value="1"/>
</dbReference>
<dbReference type="InterPro" id="IPR029044">
    <property type="entry name" value="Nucleotide-diphossugar_trans"/>
</dbReference>
<dbReference type="GO" id="GO:0099621">
    <property type="term" value="F:undecaprenyl-phosphate 4-deoxy-4-formamido-L-arabinose transferase activity"/>
    <property type="evidence" value="ECO:0007669"/>
    <property type="project" value="TreeGrafter"/>
</dbReference>
<dbReference type="PANTHER" id="PTHR48090:SF3">
    <property type="entry name" value="UNDECAPRENYL-PHOSPHATE 4-DEOXY-4-FORMAMIDO-L-ARABINOSE TRANSFERASE"/>
    <property type="match status" value="1"/>
</dbReference>
<keyword evidence="3 10" id="KW-0808">Transferase</keyword>
<dbReference type="Pfam" id="PF00535">
    <property type="entry name" value="Glycos_transf_2"/>
    <property type="match status" value="1"/>
</dbReference>
<evidence type="ECO:0000256" key="7">
    <source>
        <dbReference type="ARBA" id="ARBA00023136"/>
    </source>
</evidence>
<feature type="transmembrane region" description="Helical" evidence="8">
    <location>
        <begin position="280"/>
        <end position="305"/>
    </location>
</feature>
<keyword evidence="2" id="KW-0328">Glycosyltransferase</keyword>
<dbReference type="Gene3D" id="3.90.550.10">
    <property type="entry name" value="Spore Coat Polysaccharide Biosynthesis Protein SpsA, Chain A"/>
    <property type="match status" value="1"/>
</dbReference>
<evidence type="ECO:0000256" key="1">
    <source>
        <dbReference type="ARBA" id="ARBA00022475"/>
    </source>
</evidence>
<sequence length="332" mass="37304">MPITPHAYERALQPYLSVVVPIYNEEESIPYLYTRLHEALDALGQPYEVLAIDDGSRDGSFGLLRDVAVRDERWRVVRFRRNFGQTAGFAAGFARARGAWVVTLDADLQNDPRDIGMLLAKAEEGFDVVSGWRARRQDPFLNRRLPSQLANGLISWATGVRLHDYGCSLKVYRAEVVKQIDLYGELHRFIPAIASWQGVAVTEMPVNHEARKYGTSKYGIGRTTRVVLDLITVRFLLSYSTRPMQVFGLVGSVSSVLGGLLALYLAYVRLILLQPIGDRPLLMLAVLLIVLGVQFLGMGLLGELITRIYYEGRNRPIYVVREELNAHSSPEL</sequence>
<evidence type="ECO:0000256" key="5">
    <source>
        <dbReference type="ARBA" id="ARBA00022985"/>
    </source>
</evidence>
<dbReference type="GO" id="GO:0005886">
    <property type="term" value="C:plasma membrane"/>
    <property type="evidence" value="ECO:0007669"/>
    <property type="project" value="TreeGrafter"/>
</dbReference>
<keyword evidence="1" id="KW-1003">Cell membrane</keyword>
<dbReference type="SUPFAM" id="SSF53448">
    <property type="entry name" value="Nucleotide-diphospho-sugar transferases"/>
    <property type="match status" value="1"/>
</dbReference>